<accession>A0A1E7FW38</accession>
<dbReference type="InParanoid" id="A0A1E7FW38"/>
<organism evidence="1 2">
    <name type="scientific">Fragilariopsis cylindrus CCMP1102</name>
    <dbReference type="NCBI Taxonomy" id="635003"/>
    <lineage>
        <taxon>Eukaryota</taxon>
        <taxon>Sar</taxon>
        <taxon>Stramenopiles</taxon>
        <taxon>Ochrophyta</taxon>
        <taxon>Bacillariophyta</taxon>
        <taxon>Bacillariophyceae</taxon>
        <taxon>Bacillariophycidae</taxon>
        <taxon>Bacillariales</taxon>
        <taxon>Bacillariaceae</taxon>
        <taxon>Fragilariopsis</taxon>
    </lineage>
</organism>
<proteinExistence type="predicted"/>
<dbReference type="AlphaFoldDB" id="A0A1E7FW38"/>
<sequence length="164" mass="18993">MYYFSSTFRRSFLYSVVNIVLPIAARPYVDKAIELTEKFDGIAGLWSPECPNIKSAMDEKQLQLAERAYRLAYPDFVDKEDGSLIKNPAAYRKLCKESITTNRRKSYTSMTKEELLGKLATMPKDELVKEFIENIGYQRALTSSNQVLRSDNDLLLRRMKQKMN</sequence>
<evidence type="ECO:0000313" key="1">
    <source>
        <dbReference type="EMBL" id="OEU22372.1"/>
    </source>
</evidence>
<evidence type="ECO:0000313" key="2">
    <source>
        <dbReference type="Proteomes" id="UP000095751"/>
    </source>
</evidence>
<name>A0A1E7FW38_9STRA</name>
<dbReference type="KEGG" id="fcy:FRACYDRAFT_267264"/>
<keyword evidence="2" id="KW-1185">Reference proteome</keyword>
<gene>
    <name evidence="1" type="ORF">FRACYDRAFT_267264</name>
</gene>
<dbReference type="EMBL" id="KV784353">
    <property type="protein sequence ID" value="OEU22372.1"/>
    <property type="molecule type" value="Genomic_DNA"/>
</dbReference>
<protein>
    <submittedName>
        <fullName evidence="1">Uncharacterized protein</fullName>
    </submittedName>
</protein>
<dbReference type="Proteomes" id="UP000095751">
    <property type="component" value="Unassembled WGS sequence"/>
</dbReference>
<reference evidence="1 2" key="1">
    <citation type="submission" date="2016-09" db="EMBL/GenBank/DDBJ databases">
        <title>Extensive genetic diversity and differential bi-allelic expression allows diatom success in the polar Southern Ocean.</title>
        <authorList>
            <consortium name="DOE Joint Genome Institute"/>
            <person name="Mock T."/>
            <person name="Otillar R.P."/>
            <person name="Strauss J."/>
            <person name="Dupont C."/>
            <person name="Frickenhaus S."/>
            <person name="Maumus F."/>
            <person name="Mcmullan M."/>
            <person name="Sanges R."/>
            <person name="Schmutz J."/>
            <person name="Toseland A."/>
            <person name="Valas R."/>
            <person name="Veluchamy A."/>
            <person name="Ward B.J."/>
            <person name="Allen A."/>
            <person name="Barry K."/>
            <person name="Falciatore A."/>
            <person name="Ferrante M."/>
            <person name="Fortunato A.E."/>
            <person name="Gloeckner G."/>
            <person name="Gruber A."/>
            <person name="Hipkin R."/>
            <person name="Janech M."/>
            <person name="Kroth P."/>
            <person name="Leese F."/>
            <person name="Lindquist E."/>
            <person name="Lyon B.R."/>
            <person name="Martin J."/>
            <person name="Mayer C."/>
            <person name="Parker M."/>
            <person name="Quesneville H."/>
            <person name="Raymond J."/>
            <person name="Uhlig C."/>
            <person name="Valentin K.U."/>
            <person name="Worden A.Z."/>
            <person name="Armbrust E.V."/>
            <person name="Bowler C."/>
            <person name="Green B."/>
            <person name="Moulton V."/>
            <person name="Van Oosterhout C."/>
            <person name="Grigoriev I."/>
        </authorList>
    </citation>
    <scope>NUCLEOTIDE SEQUENCE [LARGE SCALE GENOMIC DNA]</scope>
    <source>
        <strain evidence="1 2">CCMP1102</strain>
    </source>
</reference>